<feature type="non-terminal residue" evidence="2">
    <location>
        <position position="77"/>
    </location>
</feature>
<reference evidence="2 3" key="1">
    <citation type="submission" date="2023-11" db="EMBL/GenBank/DDBJ databases">
        <title>Halocaridina rubra genome assembly.</title>
        <authorList>
            <person name="Smith C."/>
        </authorList>
    </citation>
    <scope>NUCLEOTIDE SEQUENCE [LARGE SCALE GENOMIC DNA]</scope>
    <source>
        <strain evidence="2">EP-1</strain>
        <tissue evidence="2">Whole</tissue>
    </source>
</reference>
<feature type="region of interest" description="Disordered" evidence="1">
    <location>
        <begin position="1"/>
        <end position="27"/>
    </location>
</feature>
<evidence type="ECO:0000313" key="3">
    <source>
        <dbReference type="Proteomes" id="UP001381693"/>
    </source>
</evidence>
<accession>A0AAN8XKE3</accession>
<organism evidence="2 3">
    <name type="scientific">Halocaridina rubra</name>
    <name type="common">Hawaiian red shrimp</name>
    <dbReference type="NCBI Taxonomy" id="373956"/>
    <lineage>
        <taxon>Eukaryota</taxon>
        <taxon>Metazoa</taxon>
        <taxon>Ecdysozoa</taxon>
        <taxon>Arthropoda</taxon>
        <taxon>Crustacea</taxon>
        <taxon>Multicrustacea</taxon>
        <taxon>Malacostraca</taxon>
        <taxon>Eumalacostraca</taxon>
        <taxon>Eucarida</taxon>
        <taxon>Decapoda</taxon>
        <taxon>Pleocyemata</taxon>
        <taxon>Caridea</taxon>
        <taxon>Atyoidea</taxon>
        <taxon>Atyidae</taxon>
        <taxon>Halocaridina</taxon>
    </lineage>
</organism>
<keyword evidence="3" id="KW-1185">Reference proteome</keyword>
<name>A0AAN8XKE3_HALRR</name>
<comment type="caution">
    <text evidence="2">The sequence shown here is derived from an EMBL/GenBank/DDBJ whole genome shotgun (WGS) entry which is preliminary data.</text>
</comment>
<evidence type="ECO:0000256" key="1">
    <source>
        <dbReference type="SAM" id="MobiDB-lite"/>
    </source>
</evidence>
<evidence type="ECO:0000313" key="2">
    <source>
        <dbReference type="EMBL" id="KAK7084431.1"/>
    </source>
</evidence>
<dbReference type="EMBL" id="JAXCGZ010002097">
    <property type="protein sequence ID" value="KAK7084431.1"/>
    <property type="molecule type" value="Genomic_DNA"/>
</dbReference>
<gene>
    <name evidence="2" type="ORF">SK128_022333</name>
</gene>
<protein>
    <submittedName>
        <fullName evidence="2">Uncharacterized protein</fullName>
    </submittedName>
</protein>
<feature type="non-terminal residue" evidence="2">
    <location>
        <position position="1"/>
    </location>
</feature>
<dbReference type="Proteomes" id="UP001381693">
    <property type="component" value="Unassembled WGS sequence"/>
</dbReference>
<sequence length="77" mass="8853">SSSSIEEGGEEDEEKEVRGGRRKKAREQCYQSFNTNGGRNIMAPEGWSRDLPIAFKSSQPIDKLTQTYKHMWVRVYA</sequence>
<dbReference type="AlphaFoldDB" id="A0AAN8XKE3"/>
<proteinExistence type="predicted"/>